<dbReference type="AlphaFoldDB" id="A0A1I4AVT1"/>
<sequence length="68" mass="7586">MLPYLEGSVSRLLLRGWWLENEAFLGDWGKPAKVLQGLACQSIPVGVSPFSQPPYDREMLGTERSFGC</sequence>
<proteinExistence type="predicted"/>
<evidence type="ECO:0000313" key="2">
    <source>
        <dbReference type="Proteomes" id="UP000183557"/>
    </source>
</evidence>
<gene>
    <name evidence="1" type="ORF">SAMN04487936_1227</name>
</gene>
<dbReference type="Proteomes" id="UP000183557">
    <property type="component" value="Unassembled WGS sequence"/>
</dbReference>
<protein>
    <submittedName>
        <fullName evidence="1">Uncharacterized protein</fullName>
    </submittedName>
</protein>
<dbReference type="EMBL" id="FOSB01000022">
    <property type="protein sequence ID" value="SFK60524.1"/>
    <property type="molecule type" value="Genomic_DNA"/>
</dbReference>
<name>A0A1I4AVT1_HALDA</name>
<reference evidence="2" key="1">
    <citation type="submission" date="2016-10" db="EMBL/GenBank/DDBJ databases">
        <authorList>
            <person name="Varghese N."/>
            <person name="Submissions S."/>
        </authorList>
    </citation>
    <scope>NUCLEOTIDE SEQUENCE [LARGE SCALE GENOMIC DNA]</scope>
    <source>
        <strain evidence="2">CGMCC 1.3704</strain>
    </source>
</reference>
<organism evidence="1 2">
    <name type="scientific">Halobacillus dabanensis</name>
    <dbReference type="NCBI Taxonomy" id="240302"/>
    <lineage>
        <taxon>Bacteria</taxon>
        <taxon>Bacillati</taxon>
        <taxon>Bacillota</taxon>
        <taxon>Bacilli</taxon>
        <taxon>Bacillales</taxon>
        <taxon>Bacillaceae</taxon>
        <taxon>Halobacillus</taxon>
    </lineage>
</organism>
<keyword evidence="2" id="KW-1185">Reference proteome</keyword>
<accession>A0A1I4AVT1</accession>
<evidence type="ECO:0000313" key="1">
    <source>
        <dbReference type="EMBL" id="SFK60524.1"/>
    </source>
</evidence>